<gene>
    <name evidence="1" type="ORF">BYL167_LOCUS32893</name>
    <name evidence="2" type="ORF">GIL414_LOCUS56597</name>
</gene>
<evidence type="ECO:0000313" key="2">
    <source>
        <dbReference type="EMBL" id="CAF4990544.1"/>
    </source>
</evidence>
<comment type="caution">
    <text evidence="1">The sequence shown here is derived from an EMBL/GenBank/DDBJ whole genome shotgun (WGS) entry which is preliminary data.</text>
</comment>
<proteinExistence type="predicted"/>
<evidence type="ECO:0000313" key="3">
    <source>
        <dbReference type="Proteomes" id="UP000681967"/>
    </source>
</evidence>
<sequence>MFNQALIILEDKALEMAGKDLKQLGLPTPQRNLGNRLSREMLRETSYDMNELDKYVSTNEPLLV</sequence>
<evidence type="ECO:0000313" key="1">
    <source>
        <dbReference type="EMBL" id="CAF4430839.1"/>
    </source>
</evidence>
<dbReference type="Proteomes" id="UP000681967">
    <property type="component" value="Unassembled WGS sequence"/>
</dbReference>
<dbReference type="AlphaFoldDB" id="A0A8S2W3Z2"/>
<organism evidence="1 3">
    <name type="scientific">Rotaria magnacalcarata</name>
    <dbReference type="NCBI Taxonomy" id="392030"/>
    <lineage>
        <taxon>Eukaryota</taxon>
        <taxon>Metazoa</taxon>
        <taxon>Spiralia</taxon>
        <taxon>Gnathifera</taxon>
        <taxon>Rotifera</taxon>
        <taxon>Eurotatoria</taxon>
        <taxon>Bdelloidea</taxon>
        <taxon>Philodinida</taxon>
        <taxon>Philodinidae</taxon>
        <taxon>Rotaria</taxon>
    </lineage>
</organism>
<feature type="non-terminal residue" evidence="1">
    <location>
        <position position="64"/>
    </location>
</feature>
<dbReference type="EMBL" id="CAJOBH010062278">
    <property type="protein sequence ID" value="CAF4430839.1"/>
    <property type="molecule type" value="Genomic_DNA"/>
</dbReference>
<protein>
    <submittedName>
        <fullName evidence="1">Uncharacterized protein</fullName>
    </submittedName>
</protein>
<name>A0A8S2W3Z2_9BILA</name>
<accession>A0A8S2W3Z2</accession>
<dbReference type="Proteomes" id="UP000681720">
    <property type="component" value="Unassembled WGS sequence"/>
</dbReference>
<reference evidence="1" key="1">
    <citation type="submission" date="2021-02" db="EMBL/GenBank/DDBJ databases">
        <authorList>
            <person name="Nowell W R."/>
        </authorList>
    </citation>
    <scope>NUCLEOTIDE SEQUENCE</scope>
</reference>
<dbReference type="EMBL" id="CAJOBJ010203659">
    <property type="protein sequence ID" value="CAF4990544.1"/>
    <property type="molecule type" value="Genomic_DNA"/>
</dbReference>